<dbReference type="Proteomes" id="UP000198891">
    <property type="component" value="Unassembled WGS sequence"/>
</dbReference>
<reference evidence="1 2" key="1">
    <citation type="submission" date="2016-10" db="EMBL/GenBank/DDBJ databases">
        <authorList>
            <person name="de Groot N.N."/>
        </authorList>
    </citation>
    <scope>NUCLEOTIDE SEQUENCE [LARGE SCALE GENOMIC DNA]</scope>
    <source>
        <strain evidence="1 2">CGMCC 4.3491</strain>
    </source>
</reference>
<evidence type="ECO:0000313" key="2">
    <source>
        <dbReference type="Proteomes" id="UP000198891"/>
    </source>
</evidence>
<dbReference type="AlphaFoldDB" id="A0A1H3KI14"/>
<organism evidence="1 2">
    <name type="scientific">Herbiconiux ginsengi</name>
    <dbReference type="NCBI Taxonomy" id="381665"/>
    <lineage>
        <taxon>Bacteria</taxon>
        <taxon>Bacillati</taxon>
        <taxon>Actinomycetota</taxon>
        <taxon>Actinomycetes</taxon>
        <taxon>Micrococcales</taxon>
        <taxon>Microbacteriaceae</taxon>
        <taxon>Herbiconiux</taxon>
    </lineage>
</organism>
<dbReference type="EMBL" id="FNPZ01000001">
    <property type="protein sequence ID" value="SDY51821.1"/>
    <property type="molecule type" value="Genomic_DNA"/>
</dbReference>
<sequence>MGLTPGHLILAPSTGLFRHHRNLGFRARGLASAITRAVEECPAAGAGHSFGPNRSGAGGHSLGRQLFLVEAVEFVQ</sequence>
<accession>A0A1H3KI14</accession>
<proteinExistence type="predicted"/>
<keyword evidence="2" id="KW-1185">Reference proteome</keyword>
<evidence type="ECO:0000313" key="1">
    <source>
        <dbReference type="EMBL" id="SDY51821.1"/>
    </source>
</evidence>
<gene>
    <name evidence="1" type="ORF">SAMN05216554_0570</name>
</gene>
<name>A0A1H3KI14_9MICO</name>
<protein>
    <submittedName>
        <fullName evidence="1">Uncharacterized protein</fullName>
    </submittedName>
</protein>